<reference evidence="2 3" key="1">
    <citation type="submission" date="2020-10" db="EMBL/GenBank/DDBJ databases">
        <title>Complete genome sequence of Paludibaculum fermentans P105T, a facultatively anaerobic acidobacterium capable of dissimilatory Fe(III) reduction.</title>
        <authorList>
            <person name="Dedysh S.N."/>
            <person name="Beletsky A.V."/>
            <person name="Kulichevskaya I.S."/>
            <person name="Mardanov A.V."/>
            <person name="Ravin N.V."/>
        </authorList>
    </citation>
    <scope>NUCLEOTIDE SEQUENCE [LARGE SCALE GENOMIC DNA]</scope>
    <source>
        <strain evidence="2 3">P105</strain>
    </source>
</reference>
<keyword evidence="3" id="KW-1185">Reference proteome</keyword>
<organism evidence="2 3">
    <name type="scientific">Paludibaculum fermentans</name>
    <dbReference type="NCBI Taxonomy" id="1473598"/>
    <lineage>
        <taxon>Bacteria</taxon>
        <taxon>Pseudomonadati</taxon>
        <taxon>Acidobacteriota</taxon>
        <taxon>Terriglobia</taxon>
        <taxon>Bryobacterales</taxon>
        <taxon>Bryobacteraceae</taxon>
        <taxon>Paludibaculum</taxon>
    </lineage>
</organism>
<gene>
    <name evidence="2" type="ORF">IRI77_15170</name>
</gene>
<dbReference type="Proteomes" id="UP000593892">
    <property type="component" value="Chromosome"/>
</dbReference>
<keyword evidence="1 2" id="KW-0808">Transferase</keyword>
<dbReference type="SUPFAM" id="SSF89796">
    <property type="entry name" value="CoA-transferase family III (CaiB/BaiF)"/>
    <property type="match status" value="1"/>
</dbReference>
<dbReference type="InterPro" id="IPR003673">
    <property type="entry name" value="CoA-Trfase_fam_III"/>
</dbReference>
<dbReference type="RefSeq" id="WP_194452887.1">
    <property type="nucleotide sequence ID" value="NZ_CP063849.1"/>
</dbReference>
<name>A0A7S7NWS0_PALFE</name>
<accession>A0A7S7NWS0</accession>
<dbReference type="AlphaFoldDB" id="A0A7S7NWS0"/>
<proteinExistence type="predicted"/>
<dbReference type="EMBL" id="CP063849">
    <property type="protein sequence ID" value="QOY91233.1"/>
    <property type="molecule type" value="Genomic_DNA"/>
</dbReference>
<dbReference type="PANTHER" id="PTHR48207:SF3">
    <property type="entry name" value="SUCCINATE--HYDROXYMETHYLGLUTARATE COA-TRANSFERASE"/>
    <property type="match status" value="1"/>
</dbReference>
<dbReference type="InterPro" id="IPR023606">
    <property type="entry name" value="CoA-Trfase_III_dom_1_sf"/>
</dbReference>
<dbReference type="GO" id="GO:0008410">
    <property type="term" value="F:CoA-transferase activity"/>
    <property type="evidence" value="ECO:0007669"/>
    <property type="project" value="TreeGrafter"/>
</dbReference>
<evidence type="ECO:0000313" key="2">
    <source>
        <dbReference type="EMBL" id="QOY91233.1"/>
    </source>
</evidence>
<sequence length="417" mass="44419">MPDNPATPPLAALQGIRVLDFSHALAGPYCTLLLADFGAEVYKLESPSGGDMGRGWGPPFAGTDSSFFFGLNRGKRGISIDLKRPEGLELCRRLIDRMDVLIENFRPGTMDRLGLGYAAVALRNPRLVYCSISGYGQAGPSRDEAAMDLIVECSSGFLSITGTEDGEQVRSGYAVADINAGLFSVIGILMALRAREQTGRGQYVDVSMLDSMISAMSSNYMSFLGSGKIPAPLGSGFPTVVPYRVFQAKDRAFSIAVGSPKLWSAFCQVIGRQDLECHPDYSTNARRVDNRHALEAILAAIFLQQDAAHWVALLHSVGIPCSPVRNFLEVSQDPQAALRGMFPVVECPKAGAHRVTGPPVKLSATPARVSEPAPGLGEHSAAVLAEVLGLSQGEIEALAASHIIWPACPDGSPEAHP</sequence>
<protein>
    <submittedName>
        <fullName evidence="2">CoA transferase</fullName>
    </submittedName>
</protein>
<dbReference type="InterPro" id="IPR044855">
    <property type="entry name" value="CoA-Trfase_III_dom3_sf"/>
</dbReference>
<dbReference type="PANTHER" id="PTHR48207">
    <property type="entry name" value="SUCCINATE--HYDROXYMETHYLGLUTARATE COA-TRANSFERASE"/>
    <property type="match status" value="1"/>
</dbReference>
<dbReference type="Pfam" id="PF02515">
    <property type="entry name" value="CoA_transf_3"/>
    <property type="match status" value="1"/>
</dbReference>
<dbReference type="Gene3D" id="3.40.50.10540">
    <property type="entry name" value="Crotonobetainyl-coa:carnitine coa-transferase, domain 1"/>
    <property type="match status" value="1"/>
</dbReference>
<dbReference type="Gene3D" id="3.30.1540.10">
    <property type="entry name" value="formyl-coa transferase, domain 3"/>
    <property type="match status" value="1"/>
</dbReference>
<dbReference type="InterPro" id="IPR050483">
    <property type="entry name" value="CoA-transferase_III_domain"/>
</dbReference>
<evidence type="ECO:0000256" key="1">
    <source>
        <dbReference type="ARBA" id="ARBA00022679"/>
    </source>
</evidence>
<dbReference type="KEGG" id="pfer:IRI77_15170"/>
<evidence type="ECO:0000313" key="3">
    <source>
        <dbReference type="Proteomes" id="UP000593892"/>
    </source>
</evidence>